<dbReference type="PANTHER" id="PTHR43201">
    <property type="entry name" value="ACYL-COA SYNTHETASE"/>
    <property type="match status" value="1"/>
</dbReference>
<keyword evidence="2" id="KW-0436">Ligase</keyword>
<organism evidence="11 14">
    <name type="scientific">Mycobacterium noviomagense</name>
    <dbReference type="NCBI Taxonomy" id="459858"/>
    <lineage>
        <taxon>Bacteria</taxon>
        <taxon>Bacillati</taxon>
        <taxon>Actinomycetota</taxon>
        <taxon>Actinomycetes</taxon>
        <taxon>Mycobacteriales</taxon>
        <taxon>Mycobacteriaceae</taxon>
        <taxon>Mycobacterium</taxon>
    </lineage>
</organism>
<dbReference type="Proteomes" id="UP000192374">
    <property type="component" value="Unassembled WGS sequence"/>
</dbReference>
<keyword evidence="13" id="KW-1185">Reference proteome</keyword>
<reference evidence="11 14" key="2">
    <citation type="journal article" date="2019" name="Emerg. Microbes Infect.">
        <title>Comprehensive subspecies identification of 175 nontuberculous mycobacteria species based on 7547 genomic profiles.</title>
        <authorList>
            <person name="Matsumoto Y."/>
            <person name="Kinjo T."/>
            <person name="Motooka D."/>
            <person name="Nabeya D."/>
            <person name="Jung N."/>
            <person name="Uechi K."/>
            <person name="Horii T."/>
            <person name="Iida T."/>
            <person name="Fujita J."/>
            <person name="Nakamura S."/>
        </authorList>
    </citation>
    <scope>NUCLEOTIDE SEQUENCE [LARGE SCALE GENOMIC DNA]</scope>
    <source>
        <strain evidence="11 14">JCM 16367</strain>
    </source>
</reference>
<dbReference type="AlphaFoldDB" id="A0A7I7PCZ5"/>
<evidence type="ECO:0000313" key="14">
    <source>
        <dbReference type="Proteomes" id="UP000466894"/>
    </source>
</evidence>
<evidence type="ECO:0000256" key="1">
    <source>
        <dbReference type="ARBA" id="ARBA00006432"/>
    </source>
</evidence>
<dbReference type="GO" id="GO:0004467">
    <property type="term" value="F:long-chain fatty acid-CoA ligase activity"/>
    <property type="evidence" value="ECO:0007669"/>
    <property type="project" value="UniProtKB-EC"/>
</dbReference>
<dbReference type="Pfam" id="PF13193">
    <property type="entry name" value="AMP-binding_C"/>
    <property type="match status" value="1"/>
</dbReference>
<evidence type="ECO:0000313" key="12">
    <source>
        <dbReference type="EMBL" id="ORB16570.1"/>
    </source>
</evidence>
<evidence type="ECO:0000256" key="6">
    <source>
        <dbReference type="ARBA" id="ARBA00076959"/>
    </source>
</evidence>
<evidence type="ECO:0000313" key="13">
    <source>
        <dbReference type="Proteomes" id="UP000192374"/>
    </source>
</evidence>
<dbReference type="FunFam" id="3.30.300.30:FF:000008">
    <property type="entry name" value="2,3-dihydroxybenzoate-AMP ligase"/>
    <property type="match status" value="1"/>
</dbReference>
<evidence type="ECO:0000259" key="9">
    <source>
        <dbReference type="Pfam" id="PF00501"/>
    </source>
</evidence>
<dbReference type="EMBL" id="MVIC01000007">
    <property type="protein sequence ID" value="ORB16570.1"/>
    <property type="molecule type" value="Genomic_DNA"/>
</dbReference>
<dbReference type="CDD" id="cd05917">
    <property type="entry name" value="FACL_like_2"/>
    <property type="match status" value="1"/>
</dbReference>
<protein>
    <recommendedName>
        <fullName evidence="5">Long-chain-fatty-acid--CoA ligase FadD13</fullName>
        <ecNumber evidence="3">6.2.1.3</ecNumber>
    </recommendedName>
    <alternativeName>
        <fullName evidence="6">Fatty acyl-CoA ligase</fullName>
    </alternativeName>
    <alternativeName>
        <fullName evidence="8">Fatty acyl-CoA synthetase</fullName>
    </alternativeName>
    <alternativeName>
        <fullName evidence="7">Very-long-chain fatty-acyl-CoA synthetase</fullName>
    </alternativeName>
</protein>
<dbReference type="PANTHER" id="PTHR43201:SF5">
    <property type="entry name" value="MEDIUM-CHAIN ACYL-COA LIGASE ACSF2, MITOCHONDRIAL"/>
    <property type="match status" value="1"/>
</dbReference>
<accession>A0A7I7PCZ5</accession>
<evidence type="ECO:0000256" key="4">
    <source>
        <dbReference type="ARBA" id="ARBA00036813"/>
    </source>
</evidence>
<dbReference type="EMBL" id="AP022583">
    <property type="protein sequence ID" value="BBY06460.1"/>
    <property type="molecule type" value="Genomic_DNA"/>
</dbReference>
<dbReference type="EC" id="6.2.1.3" evidence="3"/>
<dbReference type="PROSITE" id="PS00455">
    <property type="entry name" value="AMP_BINDING"/>
    <property type="match status" value="1"/>
</dbReference>
<evidence type="ECO:0000256" key="7">
    <source>
        <dbReference type="ARBA" id="ARBA00080667"/>
    </source>
</evidence>
<dbReference type="InterPro" id="IPR045851">
    <property type="entry name" value="AMP-bd_C_sf"/>
</dbReference>
<sequence>MKAYDAGPTDTPLLEETIGANFERMVATHPDAEALVDVAGHRRWSYAELNHEVDVVARGLMSLGVARGERVGIWAPNCPEWTVVQYATAKIGAILVTVNPAYRIHELAYVLKQSGTRTLIAATKFKTSDYRSMIAAVRPDCPDLKDVVFLDARDWDNLKQHAAPENELTTRSSASANTDPINIQYTSGTTGFPKGATLSHRNILNNGFFVTELLNLGPDDRLCVPVPFYHCFGMVMGNLGCTTHGATIVIPAPAFDAGATLAAIEAERCTGVYGVPTMFIAMLNHPDVAHTDLSSLRTGIMAGSVCPVEVMKRCLSEMNMTPAIAYGMTETSPVSCQTLVGDDLERRTATVGRAHPHVEVKIVDPDSGGIVERGEPGEFCARGYLVMLGYWRDEHLTREVVDADGWMHSGDLAVMRDDGYCTIVGRLKDMVIRGGENIYPREVEEFLYTHPDIDEVQVIGVPDETYGEEVCAWIRMKPGRPALDADAVRAFATDKLAHYKIPRYVHVVDEFPMTVTGKVRKVEMREHSIRLFGLKAPPSAPKDER</sequence>
<dbReference type="SUPFAM" id="SSF56801">
    <property type="entry name" value="Acetyl-CoA synthetase-like"/>
    <property type="match status" value="1"/>
</dbReference>
<dbReference type="InterPro" id="IPR025110">
    <property type="entry name" value="AMP-bd_C"/>
</dbReference>
<reference evidence="12 13" key="1">
    <citation type="submission" date="2017-02" db="EMBL/GenBank/DDBJ databases">
        <title>The new phylogeny of genus Mycobacterium.</title>
        <authorList>
            <person name="Tortoli E."/>
            <person name="Trovato A."/>
            <person name="Cirillo D.M."/>
        </authorList>
    </citation>
    <scope>NUCLEOTIDE SEQUENCE [LARGE SCALE GENOMIC DNA]</scope>
    <source>
        <strain evidence="12 13">DSM 45145</strain>
    </source>
</reference>
<comment type="catalytic activity">
    <reaction evidence="4">
        <text>a long-chain fatty acid + ATP + CoA = a long-chain fatty acyl-CoA + AMP + diphosphate</text>
        <dbReference type="Rhea" id="RHEA:15421"/>
        <dbReference type="ChEBI" id="CHEBI:30616"/>
        <dbReference type="ChEBI" id="CHEBI:33019"/>
        <dbReference type="ChEBI" id="CHEBI:57287"/>
        <dbReference type="ChEBI" id="CHEBI:57560"/>
        <dbReference type="ChEBI" id="CHEBI:83139"/>
        <dbReference type="ChEBI" id="CHEBI:456215"/>
        <dbReference type="EC" id="6.2.1.3"/>
    </reaction>
</comment>
<dbReference type="Gene3D" id="3.30.300.30">
    <property type="match status" value="1"/>
</dbReference>
<feature type="domain" description="AMP-binding enzyme C-terminal" evidence="10">
    <location>
        <begin position="442"/>
        <end position="518"/>
    </location>
</feature>
<dbReference type="FunFam" id="3.40.50.12780:FF:000003">
    <property type="entry name" value="Long-chain-fatty-acid--CoA ligase FadD"/>
    <property type="match status" value="1"/>
</dbReference>
<dbReference type="Proteomes" id="UP000466894">
    <property type="component" value="Chromosome"/>
</dbReference>
<evidence type="ECO:0000256" key="5">
    <source>
        <dbReference type="ARBA" id="ARBA00069710"/>
    </source>
</evidence>
<dbReference type="InterPro" id="IPR000873">
    <property type="entry name" value="AMP-dep_synth/lig_dom"/>
</dbReference>
<evidence type="ECO:0000256" key="3">
    <source>
        <dbReference type="ARBA" id="ARBA00026121"/>
    </source>
</evidence>
<dbReference type="Pfam" id="PF00501">
    <property type="entry name" value="AMP-binding"/>
    <property type="match status" value="1"/>
</dbReference>
<evidence type="ECO:0000256" key="8">
    <source>
        <dbReference type="ARBA" id="ARBA00083882"/>
    </source>
</evidence>
<comment type="similarity">
    <text evidence="1">Belongs to the ATP-dependent AMP-binding enzyme family.</text>
</comment>
<proteinExistence type="inferred from homology"/>
<dbReference type="Gene3D" id="3.40.50.12780">
    <property type="entry name" value="N-terminal domain of ligase-like"/>
    <property type="match status" value="1"/>
</dbReference>
<dbReference type="KEGG" id="mnv:MNVI_17780"/>
<dbReference type="InterPro" id="IPR020845">
    <property type="entry name" value="AMP-binding_CS"/>
</dbReference>
<reference evidence="11" key="3">
    <citation type="submission" date="2020-02" db="EMBL/GenBank/DDBJ databases">
        <authorList>
            <person name="Matsumoto Y."/>
            <person name="Motooka D."/>
            <person name="Nakamura S."/>
        </authorList>
    </citation>
    <scope>NUCLEOTIDE SEQUENCE</scope>
    <source>
        <strain evidence="11">JCM 16367</strain>
    </source>
</reference>
<dbReference type="InterPro" id="IPR042099">
    <property type="entry name" value="ANL_N_sf"/>
</dbReference>
<dbReference type="OrthoDB" id="9803968at2"/>
<feature type="domain" description="AMP-dependent synthetase/ligase" evidence="9">
    <location>
        <begin position="22"/>
        <end position="391"/>
    </location>
</feature>
<dbReference type="RefSeq" id="WP_083086882.1">
    <property type="nucleotide sequence ID" value="NZ_AP022583.1"/>
</dbReference>
<dbReference type="GO" id="GO:0031956">
    <property type="term" value="F:medium-chain fatty acid-CoA ligase activity"/>
    <property type="evidence" value="ECO:0007669"/>
    <property type="project" value="TreeGrafter"/>
</dbReference>
<gene>
    <name evidence="12" type="ORF">BST37_06640</name>
    <name evidence="11" type="ORF">MNVI_17780</name>
</gene>
<evidence type="ECO:0000313" key="11">
    <source>
        <dbReference type="EMBL" id="BBY06460.1"/>
    </source>
</evidence>
<evidence type="ECO:0000256" key="2">
    <source>
        <dbReference type="ARBA" id="ARBA00022598"/>
    </source>
</evidence>
<evidence type="ECO:0000259" key="10">
    <source>
        <dbReference type="Pfam" id="PF13193"/>
    </source>
</evidence>
<name>A0A7I7PCZ5_9MYCO</name>